<dbReference type="RefSeq" id="XP_067717037.1">
    <property type="nucleotide sequence ID" value="XM_067860936.1"/>
</dbReference>
<organism evidence="2 3">
    <name type="scientific">Babesia caballi</name>
    <dbReference type="NCBI Taxonomy" id="5871"/>
    <lineage>
        <taxon>Eukaryota</taxon>
        <taxon>Sar</taxon>
        <taxon>Alveolata</taxon>
        <taxon>Apicomplexa</taxon>
        <taxon>Aconoidasida</taxon>
        <taxon>Piroplasmida</taxon>
        <taxon>Babesiidae</taxon>
        <taxon>Babesia</taxon>
    </lineage>
</organism>
<keyword evidence="3" id="KW-1185">Reference proteome</keyword>
<dbReference type="EMBL" id="BPLF01000004">
    <property type="protein sequence ID" value="GIX64968.1"/>
    <property type="molecule type" value="Genomic_DNA"/>
</dbReference>
<name>A0AAV4LZ12_BABCB</name>
<protein>
    <submittedName>
        <fullName evidence="2">Variant erythrocyte surface antigen-1 family protein</fullName>
    </submittedName>
</protein>
<comment type="caution">
    <text evidence="2">The sequence shown here is derived from an EMBL/GenBank/DDBJ whole genome shotgun (WGS) entry which is preliminary data.</text>
</comment>
<reference evidence="2 3" key="1">
    <citation type="submission" date="2021-06" db="EMBL/GenBank/DDBJ databases">
        <title>Genome sequence of Babesia caballi.</title>
        <authorList>
            <person name="Yamagishi J."/>
            <person name="Kidaka T."/>
            <person name="Ochi A."/>
        </authorList>
    </citation>
    <scope>NUCLEOTIDE SEQUENCE [LARGE SCALE GENOMIC DNA]</scope>
    <source>
        <strain evidence="2">USDA-D6B2</strain>
    </source>
</reference>
<keyword evidence="1" id="KW-0812">Transmembrane</keyword>
<evidence type="ECO:0000313" key="2">
    <source>
        <dbReference type="EMBL" id="GIX64968.1"/>
    </source>
</evidence>
<evidence type="ECO:0000313" key="3">
    <source>
        <dbReference type="Proteomes" id="UP001497744"/>
    </source>
</evidence>
<keyword evidence="1" id="KW-1133">Transmembrane helix</keyword>
<dbReference type="GeneID" id="94196449"/>
<dbReference type="AlphaFoldDB" id="A0AAV4LZ12"/>
<sequence>MSAGKKKLTEAPKDLKEAIDWVLCMSGYDDQSHYDKGIQAIQALAGKLKSLLGSVAVDKVNATELLKGDTSSYHNGNFIPIQSLGIGLNALIDQSNGIGNNYAYSYSDEDPSKTVDEEKYAKMFLGMVPLLFFGLGFLFYMCRRDGGKWSKRRFLSGPLKSS</sequence>
<accession>A0AAV4LZ12</accession>
<dbReference type="Proteomes" id="UP001497744">
    <property type="component" value="Unassembled WGS sequence"/>
</dbReference>
<evidence type="ECO:0000256" key="1">
    <source>
        <dbReference type="SAM" id="Phobius"/>
    </source>
</evidence>
<gene>
    <name evidence="2" type="ORF">BcabD6B2_44030</name>
</gene>
<keyword evidence="1" id="KW-0472">Membrane</keyword>
<proteinExistence type="predicted"/>
<feature type="transmembrane region" description="Helical" evidence="1">
    <location>
        <begin position="123"/>
        <end position="142"/>
    </location>
</feature>